<evidence type="ECO:0000313" key="2">
    <source>
        <dbReference type="Proteomes" id="UP000811899"/>
    </source>
</evidence>
<comment type="caution">
    <text evidence="1">The sequence shown here is derived from an EMBL/GenBank/DDBJ whole genome shotgun (WGS) entry which is preliminary data.</text>
</comment>
<dbReference type="RefSeq" id="WP_214169668.1">
    <property type="nucleotide sequence ID" value="NZ_JAHCVJ010000001.1"/>
</dbReference>
<reference evidence="1 2" key="1">
    <citation type="submission" date="2021-05" db="EMBL/GenBank/DDBJ databases">
        <title>The draft genome of Geobacter pelophilus DSM 12255.</title>
        <authorList>
            <person name="Xu Z."/>
            <person name="Masuda Y."/>
            <person name="Itoh H."/>
            <person name="Senoo K."/>
        </authorList>
    </citation>
    <scope>NUCLEOTIDE SEQUENCE [LARGE SCALE GENOMIC DNA]</scope>
    <source>
        <strain evidence="1 2">DSM 12255</strain>
    </source>
</reference>
<protein>
    <submittedName>
        <fullName evidence="1">YcgN family cysteine cluster protein</fullName>
    </submittedName>
</protein>
<dbReference type="AlphaFoldDB" id="A0AAW4L2K9"/>
<accession>A0AAW4L2K9</accession>
<dbReference type="PANTHER" id="PTHR37421:SF1">
    <property type="entry name" value="UPF0260 PROTEIN YCGN"/>
    <property type="match status" value="1"/>
</dbReference>
<evidence type="ECO:0000313" key="1">
    <source>
        <dbReference type="EMBL" id="MBT0662875.1"/>
    </source>
</evidence>
<organism evidence="1 2">
    <name type="scientific">Geoanaerobacter pelophilus</name>
    <dbReference type="NCBI Taxonomy" id="60036"/>
    <lineage>
        <taxon>Bacteria</taxon>
        <taxon>Pseudomonadati</taxon>
        <taxon>Thermodesulfobacteriota</taxon>
        <taxon>Desulfuromonadia</taxon>
        <taxon>Geobacterales</taxon>
        <taxon>Geobacteraceae</taxon>
        <taxon>Geoanaerobacter</taxon>
    </lineage>
</organism>
<sequence>MENNEDHKWEDLCLQCGRCCFEKIENEDGTIFFTATPCRYLDVVSRECKVYERRFTINPDCIGLTPELVKSLTWLHDECGYRSHFGLKRRPTKKDAGPNGDNK</sequence>
<gene>
    <name evidence="1" type="ORF">KI809_01055</name>
</gene>
<dbReference type="EMBL" id="JAHCVJ010000001">
    <property type="protein sequence ID" value="MBT0662875.1"/>
    <property type="molecule type" value="Genomic_DNA"/>
</dbReference>
<keyword evidence="2" id="KW-1185">Reference proteome</keyword>
<dbReference type="Proteomes" id="UP000811899">
    <property type="component" value="Unassembled WGS sequence"/>
</dbReference>
<dbReference type="InterPro" id="IPR008228">
    <property type="entry name" value="UCP006173"/>
</dbReference>
<proteinExistence type="predicted"/>
<name>A0AAW4L2K9_9BACT</name>
<dbReference type="PANTHER" id="PTHR37421">
    <property type="entry name" value="UPF0260 PROTEIN YCGN"/>
    <property type="match status" value="1"/>
</dbReference>
<dbReference type="NCBIfam" id="NF003504">
    <property type="entry name" value="PRK05170.2-2"/>
    <property type="match status" value="1"/>
</dbReference>